<protein>
    <submittedName>
        <fullName evidence="2">Tetratricopeptide repeat protein</fullName>
    </submittedName>
</protein>
<gene>
    <name evidence="2" type="ORF">D3877_26100</name>
</gene>
<feature type="repeat" description="TPR" evidence="1">
    <location>
        <begin position="3"/>
        <end position="36"/>
    </location>
</feature>
<evidence type="ECO:0000256" key="1">
    <source>
        <dbReference type="PROSITE-ProRule" id="PRU00339"/>
    </source>
</evidence>
<dbReference type="PANTHER" id="PTHR44809">
    <property type="match status" value="1"/>
</dbReference>
<feature type="repeat" description="TPR" evidence="1">
    <location>
        <begin position="308"/>
        <end position="341"/>
    </location>
</feature>
<dbReference type="OrthoDB" id="4961906at2"/>
<proteinExistence type="predicted"/>
<keyword evidence="3" id="KW-1185">Reference proteome</keyword>
<organism evidence="2 3">
    <name type="scientific">Azospirillum cavernae</name>
    <dbReference type="NCBI Taxonomy" id="2320860"/>
    <lineage>
        <taxon>Bacteria</taxon>
        <taxon>Pseudomonadati</taxon>
        <taxon>Pseudomonadota</taxon>
        <taxon>Alphaproteobacteria</taxon>
        <taxon>Rhodospirillales</taxon>
        <taxon>Azospirillaceae</taxon>
        <taxon>Azospirillum</taxon>
    </lineage>
</organism>
<dbReference type="InterPro" id="IPR019734">
    <property type="entry name" value="TPR_rpt"/>
</dbReference>
<name>A0A418VN67_9PROT</name>
<feature type="repeat" description="TPR" evidence="1">
    <location>
        <begin position="105"/>
        <end position="138"/>
    </location>
</feature>
<keyword evidence="1" id="KW-0802">TPR repeat</keyword>
<reference evidence="2 3" key="1">
    <citation type="submission" date="2018-09" db="EMBL/GenBank/DDBJ databases">
        <authorList>
            <person name="Zhu H."/>
        </authorList>
    </citation>
    <scope>NUCLEOTIDE SEQUENCE [LARGE SCALE GENOMIC DNA]</scope>
    <source>
        <strain evidence="2 3">K2W22B-5</strain>
    </source>
</reference>
<dbReference type="Proteomes" id="UP000283458">
    <property type="component" value="Unassembled WGS sequence"/>
</dbReference>
<feature type="repeat" description="TPR" evidence="1">
    <location>
        <begin position="1045"/>
        <end position="1078"/>
    </location>
</feature>
<sequence>MSPTALLNVALGHHRAGRLADAMAGYDRLLALSPNHSDALHLSGFLAHQMGDSSEGLRRIHRAVLVNPVFPEAFNSLGSAMADLGRNAEAEAAFVQAIKQRGDYAEAHSNLGTVFQSIGRMTEAEDSYGRALAFAPHHANTVFNLGILYRQTGRIAQAAHRFYELVTAHPQHAGGWRNLALCLRGLEHPDAEACLVRALQDFPKDAELSAELGHVLLGQGRFAEAVAILEPAAVAAAGSALLHFSLAAAFQGQNRLSDAVAHYREALACDPTLTGAWNNLGVALLDLGQRAEALPILRLAVAWQPDDAMVLNNAGTLLDGLQRLDEAAALYSRALRLRPDYGKALNNLGGVFKAWKWLDRAESLRRVAIAAQPDHAEAYANLASIFQERDDMREAERQCRRGLRLDSINPSALTGYGLVLQVQGKMVEAEAAHRKALSIDGQHAEAQANLGMLLWQQCADADDAEAHLSSALDRDPALGPAHLNRGIIRLTLGRLAEGWDDYQWRFKAKGYEDRRISAPRWQGETLAGRRLLVWPEQGVGDEILFSSCWPDLIERVGHLVIECDRRLVSLFARSFPQATVRASSVGPDGQERIDPPGVDAQIPAGDVPRLLRGALTSFASARPWLIPDPQRVALWRDRVAALGNGVKIGIGWRSQKMTTDRRAAYTSLDQWGTIFAIPGLIFVNVQYGDCAEELDAAERRFGVRIHRWDDLNLKDDFDGAAALTVNLDLVISPAMSAGELAGALGTPVWRFGGRDWTQLGTGVRPWFSTMRLFQPGPGEGLDAALARMASALRRLQVEAIQPSVVNAQAIDEAVADAVAVYRVGDVTGAESRVSAILTKAPDHGVALHLAGVLAARRGDNAVAETRFALAVRANPLNAAAHAGRGEALQRLERDEEALAALRAAVMAQPDAGEHLVNLTALLRRLGQGDAARSAVRRAIRLRPDLMLAHTHLGSLTDDPRQALLCHRRAVALAPGHGDALNNLGGALYGIDRFGEAARVLGWAVRILPTMAVAWTGRGNALDALGRVDGAARCHRIALANQPDLAEAHANLAFHHQRLSQRDAALAAYRRALLSDPRHGQAHYNRGMLLLERGDLRQGWAEHEWRFATPQQRHQRRRIRARVWRGENIAQARLLVWREQGVGDEILFSSCYGELAKRAGRLVIECDRRLAPLFARSFPTATVRPETSEPRDVDVQIAAGSVPRLLRSDLKRFPVATSWLTPDPDRVAVWRDRLGALGPGLKIGIGWRSQVVTAQRQGAYTALDQWGAIFAIPGITFVNLQYGECADEIQAAERRFGVTIHRWPDLNLKDDFDGVAALMVNLDLILSPAMSAGELAGALGAPVWRFCGPDWTELGSAARPWFPTMRVFHPRPGTDLTDALNQIAGTLRGLLQPIGSPPSGDDLDSLLQQAVDAHQTGASDEAARLYERVLDRDPASVVALHLSGLLAHQTGESERGEARIAAAVAAMPEYAAAQVSLGVVRLTLGAASDAVACLRNALALQPDDAAALSNLGNALAAVNALILSEMAHRRAVLTNPSMPEAHDNHGVALARLGRLADAWQSHRQALRLAPALVSGWVNRSIVARRLARHDAADRAGQTALTLDPALADAMANRGRLLREQGQVGAALRWCDRALAVQPGLPSAAFNGGVLRLAAGILDVGWLGYDQRFEADALSGAARRPGVPVWRGEALAERRILVWREQGIGDEVMFANCLPSLIAQAERVTLECDRRFQTLFARSFPNATVVPAAEAIDQRVEGVDCHVAVGSLPRHLRRNLSDFPVSPAFLQADESAVVRWRRRLAAVGRGLMVGVAWRSGQLDAERMPDYTRLEDWAAVFAVPGVTFINLQYGDCAAELELARRNLPRVPHVFADLNLKDDLDETAALMTALDLVIAPAISTGELAGALGTPVWRIGRDGDWTTLGAAVRPWFPAMRVFRCAPGQTVADQLPVVAAALRGLAIMA</sequence>
<feature type="repeat" description="TPR" evidence="1">
    <location>
        <begin position="240"/>
        <end position="273"/>
    </location>
</feature>
<dbReference type="Pfam" id="PF13424">
    <property type="entry name" value="TPR_12"/>
    <property type="match status" value="1"/>
</dbReference>
<accession>A0A418VN67</accession>
<dbReference type="Pfam" id="PF13432">
    <property type="entry name" value="TPR_16"/>
    <property type="match status" value="5"/>
</dbReference>
<dbReference type="SUPFAM" id="SSF81901">
    <property type="entry name" value="HCP-like"/>
    <property type="match status" value="1"/>
</dbReference>
<feature type="repeat" description="TPR" evidence="1">
    <location>
        <begin position="139"/>
        <end position="172"/>
    </location>
</feature>
<feature type="repeat" description="TPR" evidence="1">
    <location>
        <begin position="376"/>
        <end position="409"/>
    </location>
</feature>
<dbReference type="PROSITE" id="PS50005">
    <property type="entry name" value="TPR"/>
    <property type="match status" value="9"/>
</dbReference>
<dbReference type="Gene3D" id="1.25.40.10">
    <property type="entry name" value="Tetratricopeptide repeat domain"/>
    <property type="match status" value="9"/>
</dbReference>
<evidence type="ECO:0000313" key="2">
    <source>
        <dbReference type="EMBL" id="RJF77595.1"/>
    </source>
</evidence>
<dbReference type="SMART" id="SM00028">
    <property type="entry name" value="TPR"/>
    <property type="match status" value="24"/>
</dbReference>
<dbReference type="EMBL" id="QYUL01000005">
    <property type="protein sequence ID" value="RJF77595.1"/>
    <property type="molecule type" value="Genomic_DNA"/>
</dbReference>
<feature type="repeat" description="TPR" evidence="1">
    <location>
        <begin position="274"/>
        <end position="307"/>
    </location>
</feature>
<comment type="caution">
    <text evidence="2">The sequence shown here is derived from an EMBL/GenBank/DDBJ whole genome shotgun (WGS) entry which is preliminary data.</text>
</comment>
<dbReference type="Pfam" id="PF14559">
    <property type="entry name" value="TPR_19"/>
    <property type="match status" value="1"/>
</dbReference>
<feature type="repeat" description="TPR" evidence="1">
    <location>
        <begin position="1470"/>
        <end position="1503"/>
    </location>
</feature>
<dbReference type="Pfam" id="PF13374">
    <property type="entry name" value="TPR_10"/>
    <property type="match status" value="1"/>
</dbReference>
<dbReference type="PANTHER" id="PTHR44809:SF1">
    <property type="entry name" value="PROTEIN O-MANNOSYL-TRANSFERASE TMTC1"/>
    <property type="match status" value="1"/>
</dbReference>
<dbReference type="SUPFAM" id="SSF53756">
    <property type="entry name" value="UDP-Glycosyltransferase/glycogen phosphorylase"/>
    <property type="match status" value="3"/>
</dbReference>
<dbReference type="InterPro" id="IPR052943">
    <property type="entry name" value="TMTC_O-mannosyl-trnsfr"/>
</dbReference>
<evidence type="ECO:0000313" key="3">
    <source>
        <dbReference type="Proteomes" id="UP000283458"/>
    </source>
</evidence>
<dbReference type="InterPro" id="IPR011990">
    <property type="entry name" value="TPR-like_helical_dom_sf"/>
</dbReference>
<dbReference type="SUPFAM" id="SSF48452">
    <property type="entry name" value="TPR-like"/>
    <property type="match status" value="4"/>
</dbReference>